<dbReference type="CDD" id="cd06170">
    <property type="entry name" value="LuxR_C_like"/>
    <property type="match status" value="1"/>
</dbReference>
<keyword evidence="3" id="KW-0804">Transcription</keyword>
<dbReference type="EMBL" id="JACIJC010000003">
    <property type="protein sequence ID" value="MBB5685869.1"/>
    <property type="molecule type" value="Genomic_DNA"/>
</dbReference>
<dbReference type="GO" id="GO:0006355">
    <property type="term" value="P:regulation of DNA-templated transcription"/>
    <property type="evidence" value="ECO:0007669"/>
    <property type="project" value="InterPro"/>
</dbReference>
<dbReference type="PANTHER" id="PTHR44688">
    <property type="entry name" value="DNA-BINDING TRANSCRIPTIONAL ACTIVATOR DEVR_DOSR"/>
    <property type="match status" value="1"/>
</dbReference>
<protein>
    <submittedName>
        <fullName evidence="5">DNA-binding CsgD family transcriptional regulator</fullName>
    </submittedName>
</protein>
<evidence type="ECO:0000256" key="1">
    <source>
        <dbReference type="ARBA" id="ARBA00023015"/>
    </source>
</evidence>
<evidence type="ECO:0000256" key="3">
    <source>
        <dbReference type="ARBA" id="ARBA00023163"/>
    </source>
</evidence>
<dbReference type="GO" id="GO:0003677">
    <property type="term" value="F:DNA binding"/>
    <property type="evidence" value="ECO:0007669"/>
    <property type="project" value="UniProtKB-KW"/>
</dbReference>
<proteinExistence type="predicted"/>
<dbReference type="Pfam" id="PF00196">
    <property type="entry name" value="GerE"/>
    <property type="match status" value="1"/>
</dbReference>
<dbReference type="PROSITE" id="PS00622">
    <property type="entry name" value="HTH_LUXR_1"/>
    <property type="match status" value="1"/>
</dbReference>
<dbReference type="SMART" id="SM00421">
    <property type="entry name" value="HTH_LUXR"/>
    <property type="match status" value="1"/>
</dbReference>
<evidence type="ECO:0000256" key="2">
    <source>
        <dbReference type="ARBA" id="ARBA00023125"/>
    </source>
</evidence>
<dbReference type="SUPFAM" id="SSF46894">
    <property type="entry name" value="C-terminal effector domain of the bipartite response regulators"/>
    <property type="match status" value="1"/>
</dbReference>
<evidence type="ECO:0000313" key="6">
    <source>
        <dbReference type="Proteomes" id="UP000549617"/>
    </source>
</evidence>
<keyword evidence="6" id="KW-1185">Reference proteome</keyword>
<dbReference type="Proteomes" id="UP000549617">
    <property type="component" value="Unassembled WGS sequence"/>
</dbReference>
<dbReference type="AlphaFoldDB" id="A0A7W9AI29"/>
<dbReference type="RefSeq" id="WP_184017726.1">
    <property type="nucleotide sequence ID" value="NZ_JACIJC010000003.1"/>
</dbReference>
<keyword evidence="1" id="KW-0805">Transcription regulation</keyword>
<dbReference type="PANTHER" id="PTHR44688:SF16">
    <property type="entry name" value="DNA-BINDING TRANSCRIPTIONAL ACTIVATOR DEVR_DOSR"/>
    <property type="match status" value="1"/>
</dbReference>
<dbReference type="InterPro" id="IPR000792">
    <property type="entry name" value="Tscrpt_reg_LuxR_C"/>
</dbReference>
<comment type="caution">
    <text evidence="5">The sequence shown here is derived from an EMBL/GenBank/DDBJ whole genome shotgun (WGS) entry which is preliminary data.</text>
</comment>
<keyword evidence="2 5" id="KW-0238">DNA-binding</keyword>
<gene>
    <name evidence="5" type="ORF">FHS49_001885</name>
</gene>
<feature type="domain" description="HTH luxR-type" evidence="4">
    <location>
        <begin position="179"/>
        <end position="247"/>
    </location>
</feature>
<sequence>MHVSTDIARRTDHMVSVCGLDSASIFLCDKTGASSSLSYLYHVGVTQEAQAAYEDGRVFEDDPFARVISSAAPGGQLIRWEDKRLEAVADDASAYRAFINHYSVDVVGAYVQQLVPRLYLLVGAHCRPGAHRKGDVAQTLFEQEIAGVAHMVALQLLGEILTRSTGRSAFDAVLDRTVIPCRNAMATGLSKREAEIASHICRGKQNKEVAWLTGLSEYTVENHLRRIYRKLGIHNRAAMVARLSGAHLC</sequence>
<dbReference type="PRINTS" id="PR00038">
    <property type="entry name" value="HTHLUXR"/>
</dbReference>
<dbReference type="InterPro" id="IPR016032">
    <property type="entry name" value="Sig_transdc_resp-reg_C-effctor"/>
</dbReference>
<organism evidence="5 6">
    <name type="scientific">Sphingobium boeckii</name>
    <dbReference type="NCBI Taxonomy" id="1082345"/>
    <lineage>
        <taxon>Bacteria</taxon>
        <taxon>Pseudomonadati</taxon>
        <taxon>Pseudomonadota</taxon>
        <taxon>Alphaproteobacteria</taxon>
        <taxon>Sphingomonadales</taxon>
        <taxon>Sphingomonadaceae</taxon>
        <taxon>Sphingobium</taxon>
    </lineage>
</organism>
<name>A0A7W9AI29_9SPHN</name>
<dbReference type="PROSITE" id="PS50043">
    <property type="entry name" value="HTH_LUXR_2"/>
    <property type="match status" value="1"/>
</dbReference>
<evidence type="ECO:0000313" key="5">
    <source>
        <dbReference type="EMBL" id="MBB5685869.1"/>
    </source>
</evidence>
<evidence type="ECO:0000259" key="4">
    <source>
        <dbReference type="PROSITE" id="PS50043"/>
    </source>
</evidence>
<dbReference type="InterPro" id="IPR036388">
    <property type="entry name" value="WH-like_DNA-bd_sf"/>
</dbReference>
<accession>A0A7W9AI29</accession>
<reference evidence="5 6" key="1">
    <citation type="submission" date="2020-08" db="EMBL/GenBank/DDBJ databases">
        <title>Genomic Encyclopedia of Type Strains, Phase IV (KMG-IV): sequencing the most valuable type-strain genomes for metagenomic binning, comparative biology and taxonomic classification.</title>
        <authorList>
            <person name="Goeker M."/>
        </authorList>
    </citation>
    <scope>NUCLEOTIDE SEQUENCE [LARGE SCALE GENOMIC DNA]</scope>
    <source>
        <strain evidence="5 6">DSM 25079</strain>
    </source>
</reference>
<dbReference type="Gene3D" id="1.10.10.10">
    <property type="entry name" value="Winged helix-like DNA-binding domain superfamily/Winged helix DNA-binding domain"/>
    <property type="match status" value="1"/>
</dbReference>